<dbReference type="AlphaFoldDB" id="A0A3N0Z2Z2"/>
<evidence type="ECO:0000313" key="3">
    <source>
        <dbReference type="Proteomes" id="UP000281406"/>
    </source>
</evidence>
<feature type="compositionally biased region" description="Basic and acidic residues" evidence="1">
    <location>
        <begin position="92"/>
        <end position="104"/>
    </location>
</feature>
<sequence>MASTTFDGSEQESPNPSAQNGDGSESGLRAADPEPAVKMDGAETDEKLNGHESTEQSPEEATRADGGNDEDGETEAEPEKEQQKSPGSADGTAERMKREQREEENASSPAEKNSNGGGGMKRRASLEMMSSSSDGEPLSRMDSEDRRPGSQHMGNLQARWNEFTVNTMYQVSPAVEAGERGNVCADGNPCSVPDLLFCGAFGGNKALKIRVEALSPAVRPAGGVECNFCAGHLGEYDPEHTTTDR</sequence>
<name>A0A3N0Z2Z2_ANAGA</name>
<accession>A0A3N0Z2Z2</accession>
<keyword evidence="3" id="KW-1185">Reference proteome</keyword>
<dbReference type="EMBL" id="RJVU01015140">
    <property type="protein sequence ID" value="ROL52662.1"/>
    <property type="molecule type" value="Genomic_DNA"/>
</dbReference>
<evidence type="ECO:0000256" key="1">
    <source>
        <dbReference type="SAM" id="MobiDB-lite"/>
    </source>
</evidence>
<reference evidence="2 3" key="1">
    <citation type="submission" date="2018-10" db="EMBL/GenBank/DDBJ databases">
        <title>Genome assembly for a Yunnan-Guizhou Plateau 3E fish, Anabarilius grahami (Regan), and its evolutionary and genetic applications.</title>
        <authorList>
            <person name="Jiang W."/>
        </authorList>
    </citation>
    <scope>NUCLEOTIDE SEQUENCE [LARGE SCALE GENOMIC DNA]</scope>
    <source>
        <strain evidence="2">AG-KIZ</strain>
        <tissue evidence="2">Muscle</tissue>
    </source>
</reference>
<feature type="compositionally biased region" description="Basic and acidic residues" evidence="1">
    <location>
        <begin position="31"/>
        <end position="54"/>
    </location>
</feature>
<gene>
    <name evidence="2" type="ORF">DPX16_7398</name>
</gene>
<feature type="region of interest" description="Disordered" evidence="1">
    <location>
        <begin position="1"/>
        <end position="153"/>
    </location>
</feature>
<evidence type="ECO:0000313" key="2">
    <source>
        <dbReference type="EMBL" id="ROL52662.1"/>
    </source>
</evidence>
<dbReference type="Proteomes" id="UP000281406">
    <property type="component" value="Unassembled WGS sequence"/>
</dbReference>
<comment type="caution">
    <text evidence="2">The sequence shown here is derived from an EMBL/GenBank/DDBJ whole genome shotgun (WGS) entry which is preliminary data.</text>
</comment>
<organism evidence="2 3">
    <name type="scientific">Anabarilius grahami</name>
    <name type="common">Kanglang fish</name>
    <name type="synonym">Barilius grahami</name>
    <dbReference type="NCBI Taxonomy" id="495550"/>
    <lineage>
        <taxon>Eukaryota</taxon>
        <taxon>Metazoa</taxon>
        <taxon>Chordata</taxon>
        <taxon>Craniata</taxon>
        <taxon>Vertebrata</taxon>
        <taxon>Euteleostomi</taxon>
        <taxon>Actinopterygii</taxon>
        <taxon>Neopterygii</taxon>
        <taxon>Teleostei</taxon>
        <taxon>Ostariophysi</taxon>
        <taxon>Cypriniformes</taxon>
        <taxon>Xenocyprididae</taxon>
        <taxon>Xenocypridinae</taxon>
        <taxon>Xenocypridinae incertae sedis</taxon>
        <taxon>Anabarilius</taxon>
    </lineage>
</organism>
<feature type="compositionally biased region" description="Acidic residues" evidence="1">
    <location>
        <begin position="67"/>
        <end position="76"/>
    </location>
</feature>
<feature type="compositionally biased region" description="Basic and acidic residues" evidence="1">
    <location>
        <begin position="137"/>
        <end position="148"/>
    </location>
</feature>
<feature type="compositionally biased region" description="Polar residues" evidence="1">
    <location>
        <begin position="1"/>
        <end position="23"/>
    </location>
</feature>
<protein>
    <submittedName>
        <fullName evidence="2">Zinc finger protein AEBP2</fullName>
    </submittedName>
</protein>
<proteinExistence type="predicted"/>